<dbReference type="SUPFAM" id="SSF53649">
    <property type="entry name" value="Alkaline phosphatase-like"/>
    <property type="match status" value="1"/>
</dbReference>
<evidence type="ECO:0000256" key="2">
    <source>
        <dbReference type="ARBA" id="ARBA00022723"/>
    </source>
</evidence>
<evidence type="ECO:0000259" key="5">
    <source>
        <dbReference type="Pfam" id="PF00884"/>
    </source>
</evidence>
<keyword evidence="3 6" id="KW-0378">Hydrolase</keyword>
<evidence type="ECO:0000256" key="1">
    <source>
        <dbReference type="ARBA" id="ARBA00008779"/>
    </source>
</evidence>
<name>A0A485M406_9ZZZZ</name>
<protein>
    <submittedName>
        <fullName evidence="6">Arylsulfatase</fullName>
        <ecNumber evidence="6">3.1.6.1</ecNumber>
    </submittedName>
</protein>
<dbReference type="PANTHER" id="PTHR42693:SF43">
    <property type="entry name" value="BLL2667 PROTEIN"/>
    <property type="match status" value="1"/>
</dbReference>
<evidence type="ECO:0000313" key="6">
    <source>
        <dbReference type="EMBL" id="VFU13692.1"/>
    </source>
</evidence>
<comment type="similarity">
    <text evidence="1">Belongs to the sulfatase family.</text>
</comment>
<organism evidence="6">
    <name type="scientific">anaerobic digester metagenome</name>
    <dbReference type="NCBI Taxonomy" id="1263854"/>
    <lineage>
        <taxon>unclassified sequences</taxon>
        <taxon>metagenomes</taxon>
        <taxon>ecological metagenomes</taxon>
    </lineage>
</organism>
<dbReference type="Gene3D" id="3.40.720.10">
    <property type="entry name" value="Alkaline Phosphatase, subunit A"/>
    <property type="match status" value="1"/>
</dbReference>
<dbReference type="EMBL" id="CAADRM010000082">
    <property type="protein sequence ID" value="VFU13692.1"/>
    <property type="molecule type" value="Genomic_DNA"/>
</dbReference>
<dbReference type="EC" id="3.1.6.1" evidence="6"/>
<evidence type="ECO:0000256" key="3">
    <source>
        <dbReference type="ARBA" id="ARBA00022801"/>
    </source>
</evidence>
<sequence>MRDKGVTRDIAREILPIPDRPYTGPTMYEMKDPNAGYEPIEPVRPPAGAPNILLVLLDDVGFGASSAFGGPCRTPVFERLAAGGLRYTRFHTTGMCSPTRQAMLTGRNHHSVGMGTVSDMATSAPGYTSKRPNTAATIAEILRLNGYSTAQFGKCHEVPSWEWNPMGPFDRWPTGSGFEHFYGFIGGETNQFYPSLIEGTSSVKPGKTPEQGYHFTEDIAEKALRWLSEQRSLMPDKPFFLYFAPGATHAPIHVPKDWIDRYRGEFDKGWDVVREETFARQKNMGIIPPDCDLTPRPRGIPAWRDMPDDLKPVLTRQMEIYAAFLEHTDCQIGRVVDAIEKLGALDDTLIFVITGDNGASGEGSLNGTWNESITMTGMAGIETPEFLRKQLPTFGTPESYPQYSLGWAHAMDTPYQWTKRVASHWGGTRNGLIVHWPGGIKARGELRHQFHHVIDVAPTFLEVSQIPQPIKVNGVDQQPMEGVGMVYTFDNAGAPERHKTQYFEMLGNRGIYHDGWTAVTAHNTPVADWPKRGFDEDIWELYDTNTDWTQAHDLARKRPEKLRELKRLFLIEAARYNVLPLDGRTAERADPDLAGRPSPVKGRRQRLYRGIGRLNVFSVINIKNKSHRVTAEVIVPKGGCEGVIVAQGGFAGGWTIYVKVGRLKYCYNFYGIDLFTVEGTEELPEGKHIVRMDFDYDGKGTAKGGTVHLFIDGRPAGDGRVGRTQPLPFASDEPLDIGTDGGSPVTRDYTEHDFSGEVNWVEIEIPEGAPDSDAKISDRDRLQAALVRE</sequence>
<dbReference type="InterPro" id="IPR000917">
    <property type="entry name" value="Sulfatase_N"/>
</dbReference>
<dbReference type="InterPro" id="IPR017850">
    <property type="entry name" value="Alkaline_phosphatase_core_sf"/>
</dbReference>
<accession>A0A485M406</accession>
<dbReference type="AlphaFoldDB" id="A0A485M406"/>
<keyword evidence="4" id="KW-0106">Calcium</keyword>
<dbReference type="CDD" id="cd16025">
    <property type="entry name" value="PAS_like"/>
    <property type="match status" value="1"/>
</dbReference>
<dbReference type="InterPro" id="IPR024607">
    <property type="entry name" value="Sulfatase_CS"/>
</dbReference>
<dbReference type="Gene3D" id="3.30.1120.10">
    <property type="match status" value="1"/>
</dbReference>
<dbReference type="Pfam" id="PF00884">
    <property type="entry name" value="Sulfatase"/>
    <property type="match status" value="1"/>
</dbReference>
<dbReference type="GO" id="GO:0004065">
    <property type="term" value="F:arylsulfatase activity"/>
    <property type="evidence" value="ECO:0007669"/>
    <property type="project" value="UniProtKB-EC"/>
</dbReference>
<proteinExistence type="inferred from homology"/>
<reference evidence="6" key="1">
    <citation type="submission" date="2019-03" db="EMBL/GenBank/DDBJ databases">
        <authorList>
            <person name="Hao L."/>
        </authorList>
    </citation>
    <scope>NUCLEOTIDE SEQUENCE</scope>
</reference>
<dbReference type="GO" id="GO:0046872">
    <property type="term" value="F:metal ion binding"/>
    <property type="evidence" value="ECO:0007669"/>
    <property type="project" value="UniProtKB-KW"/>
</dbReference>
<evidence type="ECO:0000256" key="4">
    <source>
        <dbReference type="ARBA" id="ARBA00022837"/>
    </source>
</evidence>
<dbReference type="InterPro" id="IPR050738">
    <property type="entry name" value="Sulfatase"/>
</dbReference>
<feature type="domain" description="Sulfatase N-terminal" evidence="5">
    <location>
        <begin position="50"/>
        <end position="463"/>
    </location>
</feature>
<keyword evidence="2" id="KW-0479">Metal-binding</keyword>
<dbReference type="PROSITE" id="PS00523">
    <property type="entry name" value="SULFATASE_1"/>
    <property type="match status" value="1"/>
</dbReference>
<dbReference type="PANTHER" id="PTHR42693">
    <property type="entry name" value="ARYLSULFATASE FAMILY MEMBER"/>
    <property type="match status" value="1"/>
</dbReference>
<gene>
    <name evidence="6" type="primary">atsA</name>
    <name evidence="6" type="ORF">SCFA_200009</name>
</gene>